<gene>
    <name evidence="1" type="ORF">OVA965_LOCUS38035</name>
    <name evidence="2" type="ORF">TMI583_LOCUS39172</name>
</gene>
<comment type="caution">
    <text evidence="2">The sequence shown here is derived from an EMBL/GenBank/DDBJ whole genome shotgun (WGS) entry which is preliminary data.</text>
</comment>
<evidence type="ECO:0000313" key="3">
    <source>
        <dbReference type="Proteomes" id="UP000682733"/>
    </source>
</evidence>
<dbReference type="Proteomes" id="UP000682733">
    <property type="component" value="Unassembled WGS sequence"/>
</dbReference>
<organism evidence="2 3">
    <name type="scientific">Didymodactylos carnosus</name>
    <dbReference type="NCBI Taxonomy" id="1234261"/>
    <lineage>
        <taxon>Eukaryota</taxon>
        <taxon>Metazoa</taxon>
        <taxon>Spiralia</taxon>
        <taxon>Gnathifera</taxon>
        <taxon>Rotifera</taxon>
        <taxon>Eurotatoria</taxon>
        <taxon>Bdelloidea</taxon>
        <taxon>Philodinida</taxon>
        <taxon>Philodinidae</taxon>
        <taxon>Didymodactylos</taxon>
    </lineage>
</organism>
<evidence type="ECO:0000313" key="1">
    <source>
        <dbReference type="EMBL" id="CAF1526388.1"/>
    </source>
</evidence>
<proteinExistence type="predicted"/>
<evidence type="ECO:0000313" key="2">
    <source>
        <dbReference type="EMBL" id="CAF4313092.1"/>
    </source>
</evidence>
<reference evidence="2" key="1">
    <citation type="submission" date="2021-02" db="EMBL/GenBank/DDBJ databases">
        <authorList>
            <person name="Nowell W R."/>
        </authorList>
    </citation>
    <scope>NUCLEOTIDE SEQUENCE</scope>
</reference>
<dbReference type="Proteomes" id="UP000677228">
    <property type="component" value="Unassembled WGS sequence"/>
</dbReference>
<dbReference type="EMBL" id="CAJOBA010059070">
    <property type="protein sequence ID" value="CAF4313092.1"/>
    <property type="molecule type" value="Genomic_DNA"/>
</dbReference>
<accession>A0A8S2TXV4</accession>
<sequence length="174" mass="20334">MWRFLAAGDDFVEIMNSRDLDSALTHRELAAVQDWLKTNKSFHAMRDHPLHNAFPILAGMWGFRAGLNRSFSQQFLAKLLDHNITSRYKGYFADQLFLQHEIWPLAKDDIIVHDSFLCQTPYGVNSRPFPTRRRPFNETDVFVGERRRWSLTDSLPEQCPLACRPKDHPDWTAC</sequence>
<dbReference type="AlphaFoldDB" id="A0A8S2TXV4"/>
<name>A0A8S2TXV4_9BILA</name>
<protein>
    <submittedName>
        <fullName evidence="2">Uncharacterized protein</fullName>
    </submittedName>
</protein>
<dbReference type="EMBL" id="CAJNOK010036892">
    <property type="protein sequence ID" value="CAF1526388.1"/>
    <property type="molecule type" value="Genomic_DNA"/>
</dbReference>